<dbReference type="Proteomes" id="UP000245055">
    <property type="component" value="Unassembled WGS sequence"/>
</dbReference>
<gene>
    <name evidence="1" type="ORF">DF213_06860</name>
</gene>
<name>A0AAX1C8I6_9GAMM</name>
<organism evidence="1 2">
    <name type="scientific">Dickeya dianthicola</name>
    <dbReference type="NCBI Taxonomy" id="204039"/>
    <lineage>
        <taxon>Bacteria</taxon>
        <taxon>Pseudomonadati</taxon>
        <taxon>Pseudomonadota</taxon>
        <taxon>Gammaproteobacteria</taxon>
        <taxon>Enterobacterales</taxon>
        <taxon>Pectobacteriaceae</taxon>
        <taxon>Dickeya</taxon>
    </lineage>
</organism>
<comment type="caution">
    <text evidence="1">The sequence shown here is derived from an EMBL/GenBank/DDBJ whole genome shotgun (WGS) entry which is preliminary data.</text>
</comment>
<dbReference type="EMBL" id="QESZ01000009">
    <property type="protein sequence ID" value="PWD74464.1"/>
    <property type="molecule type" value="Genomic_DNA"/>
</dbReference>
<accession>A0AAX1C8I6</accession>
<dbReference type="AlphaFoldDB" id="A0AAX1C8I6"/>
<proteinExistence type="predicted"/>
<protein>
    <submittedName>
        <fullName evidence="1">Uncharacterized protein</fullName>
    </submittedName>
</protein>
<reference evidence="1 2" key="1">
    <citation type="submission" date="2018-05" db="EMBL/GenBank/DDBJ databases">
        <title>Genomic diversity of pathogens causing Blackleg of Potato in Pakistan.</title>
        <authorList>
            <person name="Sarfraz S."/>
            <person name="Riaz K."/>
            <person name="Oulghazi S."/>
            <person name="Cigna J."/>
            <person name="Sahi S.T."/>
            <person name="Khan S.H."/>
            <person name="Hameed A."/>
            <person name="Faure D."/>
        </authorList>
    </citation>
    <scope>NUCLEOTIDE SEQUENCE [LARGE SCALE GENOMIC DNA]</scope>
    <source>
        <strain evidence="1 2">SS70</strain>
    </source>
</reference>
<evidence type="ECO:0000313" key="2">
    <source>
        <dbReference type="Proteomes" id="UP000245055"/>
    </source>
</evidence>
<sequence length="69" mass="7997">MRDILSLTGGQPLAGQIRSQRICHSLAVFLPLELFWVYICYFSCCRHNNPLPTTTFIKKQTNHSHCNYL</sequence>
<evidence type="ECO:0000313" key="1">
    <source>
        <dbReference type="EMBL" id="PWD74464.1"/>
    </source>
</evidence>